<evidence type="ECO:0000313" key="3">
    <source>
        <dbReference type="Proteomes" id="UP000676917"/>
    </source>
</evidence>
<dbReference type="RefSeq" id="WP_212921820.1">
    <property type="nucleotide sequence ID" value="NZ_BORP01000006.1"/>
</dbReference>
<gene>
    <name evidence="2" type="ORF">J43TS3_29880</name>
</gene>
<dbReference type="SUPFAM" id="SSF54593">
    <property type="entry name" value="Glyoxalase/Bleomycin resistance protein/Dihydroxybiphenyl dioxygenase"/>
    <property type="match status" value="1"/>
</dbReference>
<evidence type="ECO:0000313" key="2">
    <source>
        <dbReference type="EMBL" id="GIO28377.1"/>
    </source>
</evidence>
<name>A0A920C9B1_9BACI</name>
<reference evidence="2" key="1">
    <citation type="submission" date="2021-03" db="EMBL/GenBank/DDBJ databases">
        <title>Antimicrobial resistance genes in bacteria isolated from Japanese honey, and their potential for conferring macrolide and lincosamide resistance in the American foulbrood pathogen Paenibacillus larvae.</title>
        <authorList>
            <person name="Okamoto M."/>
            <person name="Kumagai M."/>
            <person name="Kanamori H."/>
            <person name="Takamatsu D."/>
        </authorList>
    </citation>
    <scope>NUCLEOTIDE SEQUENCE</scope>
    <source>
        <strain evidence="2">J43TS3</strain>
    </source>
</reference>
<keyword evidence="3" id="KW-1185">Reference proteome</keyword>
<dbReference type="Gene3D" id="3.10.180.10">
    <property type="entry name" value="2,3-Dihydroxybiphenyl 1,2-Dioxygenase, domain 1"/>
    <property type="match status" value="1"/>
</dbReference>
<feature type="domain" description="VOC" evidence="1">
    <location>
        <begin position="4"/>
        <end position="121"/>
    </location>
</feature>
<dbReference type="Proteomes" id="UP000676917">
    <property type="component" value="Unassembled WGS sequence"/>
</dbReference>
<evidence type="ECO:0000259" key="1">
    <source>
        <dbReference type="PROSITE" id="PS51819"/>
    </source>
</evidence>
<proteinExistence type="predicted"/>
<dbReference type="Pfam" id="PF00903">
    <property type="entry name" value="Glyoxalase"/>
    <property type="match status" value="1"/>
</dbReference>
<dbReference type="AlphaFoldDB" id="A0A920C9B1"/>
<sequence length="126" mass="14623">MIEQILYNQIPVKNIPRAVKWFVDVLDFQFIWHIEDEQLAQLNLPSGQMLFLIETNDSKGINFTQNDAKHGVIGFHTKDIHGLYNKLKAHKVNVTEIVYAGDNLFLDFYDLDGNRFNVQCDANKKL</sequence>
<dbReference type="InterPro" id="IPR037523">
    <property type="entry name" value="VOC_core"/>
</dbReference>
<protein>
    <recommendedName>
        <fullName evidence="1">VOC domain-containing protein</fullName>
    </recommendedName>
</protein>
<dbReference type="EMBL" id="BORP01000006">
    <property type="protein sequence ID" value="GIO28377.1"/>
    <property type="molecule type" value="Genomic_DNA"/>
</dbReference>
<dbReference type="InterPro" id="IPR029068">
    <property type="entry name" value="Glyas_Bleomycin-R_OHBP_Dase"/>
</dbReference>
<comment type="caution">
    <text evidence="2">The sequence shown here is derived from an EMBL/GenBank/DDBJ whole genome shotgun (WGS) entry which is preliminary data.</text>
</comment>
<dbReference type="PROSITE" id="PS51819">
    <property type="entry name" value="VOC"/>
    <property type="match status" value="1"/>
</dbReference>
<accession>A0A920C9B1</accession>
<dbReference type="CDD" id="cd06587">
    <property type="entry name" value="VOC"/>
    <property type="match status" value="1"/>
</dbReference>
<organism evidence="2 3">
    <name type="scientific">Ornithinibacillus bavariensis</name>
    <dbReference type="NCBI Taxonomy" id="545502"/>
    <lineage>
        <taxon>Bacteria</taxon>
        <taxon>Bacillati</taxon>
        <taxon>Bacillota</taxon>
        <taxon>Bacilli</taxon>
        <taxon>Bacillales</taxon>
        <taxon>Bacillaceae</taxon>
        <taxon>Ornithinibacillus</taxon>
    </lineage>
</organism>
<dbReference type="InterPro" id="IPR004360">
    <property type="entry name" value="Glyas_Fos-R_dOase_dom"/>
</dbReference>